<evidence type="ECO:0000256" key="4">
    <source>
        <dbReference type="ARBA" id="ARBA00022824"/>
    </source>
</evidence>
<comment type="subcellular location">
    <subcellularLocation>
        <location evidence="1">Endomembrane system</location>
        <topology evidence="1">Multi-pass membrane protein</topology>
    </subcellularLocation>
    <subcellularLocation>
        <location evidence="2">Endoplasmic reticulum membrane</location>
    </subcellularLocation>
</comment>
<evidence type="ECO:0000256" key="6">
    <source>
        <dbReference type="ARBA" id="ARBA00023136"/>
    </source>
</evidence>
<feature type="transmembrane region" description="Helical" evidence="8">
    <location>
        <begin position="328"/>
        <end position="344"/>
    </location>
</feature>
<name>A0A6M0JYE9_9GAMM</name>
<dbReference type="Proteomes" id="UP000483379">
    <property type="component" value="Unassembled WGS sequence"/>
</dbReference>
<evidence type="ECO:0000313" key="10">
    <source>
        <dbReference type="Proteomes" id="UP000483379"/>
    </source>
</evidence>
<evidence type="ECO:0000256" key="3">
    <source>
        <dbReference type="ARBA" id="ARBA00022692"/>
    </source>
</evidence>
<evidence type="ECO:0000256" key="5">
    <source>
        <dbReference type="ARBA" id="ARBA00022989"/>
    </source>
</evidence>
<dbReference type="PANTHER" id="PTHR13416:SF2">
    <property type="entry name" value="TRANSMEMBRANE PROTEIN 43"/>
    <property type="match status" value="1"/>
</dbReference>
<protein>
    <submittedName>
        <fullName evidence="9">Uncharacterized protein</fullName>
    </submittedName>
</protein>
<evidence type="ECO:0000313" key="9">
    <source>
        <dbReference type="EMBL" id="NEV62199.1"/>
    </source>
</evidence>
<sequence>MARKKNSKLAALLFGPTLVIGGGMALWQNEGRFDYYAAARDARVIAAPAELAGDPIAYTDRLRTDIPIAGDYVTELTGYHVVYRSAEIYSWDESTDSDGNTTWSRGWHSGLESNSRNSGLSQRLSSTTLYPDRYELGTLEIAPRDIHFVDERIRIPIRQMALSPRGVSFGLRASADYFYLDKGRGDGLGDERVSYRAIPNSSDASYFGTISGGRGVSLELEKRDGFIADIIADDGILHHLVNGDRETALAKIKADLVKKRWLVRGGGTVALILGFFIFFSVFASLLYRIPVIGRVVESGVFLLSLALGVSLALLLMVTGLLFHNPLTLALPLALLVGGGIWLLRRSSHASRNAKSALDQRLSVQRAPESRSLPPGAAPRVQPTAASGRPQEALIPEEGPVERTFTHLAALAMADGQLSKKELKLLSNWAGANRITPTQMKTLVAAAQRDPAAAGEATRDDLELLALMALTDGSVSTAEWAFLNRIAAKLGLTKQDLRGLLSDIETGKLMPA</sequence>
<comment type="caution">
    <text evidence="9">The sequence shown here is derived from an EMBL/GenBank/DDBJ whole genome shotgun (WGS) entry which is preliminary data.</text>
</comment>
<proteinExistence type="predicted"/>
<evidence type="ECO:0000256" key="7">
    <source>
        <dbReference type="SAM" id="MobiDB-lite"/>
    </source>
</evidence>
<keyword evidence="6 8" id="KW-0472">Membrane</keyword>
<dbReference type="GO" id="GO:0006629">
    <property type="term" value="P:lipid metabolic process"/>
    <property type="evidence" value="ECO:0007669"/>
    <property type="project" value="TreeGrafter"/>
</dbReference>
<dbReference type="Pfam" id="PF07787">
    <property type="entry name" value="TMEM43"/>
    <property type="match status" value="1"/>
</dbReference>
<reference evidence="9 10" key="1">
    <citation type="submission" date="2020-02" db="EMBL/GenBank/DDBJ databases">
        <title>Genome sequences of Thiorhodococcus mannitoliphagus and Thiorhodococcus minor, purple sulfur photosynthetic bacteria in the gammaproteobacterial family, Chromatiaceae.</title>
        <authorList>
            <person name="Aviles F.A."/>
            <person name="Meyer T.E."/>
            <person name="Kyndt J.A."/>
        </authorList>
    </citation>
    <scope>NUCLEOTIDE SEQUENCE [LARGE SCALE GENOMIC DNA]</scope>
    <source>
        <strain evidence="9 10">DSM 11518</strain>
    </source>
</reference>
<keyword evidence="5 8" id="KW-1133">Transmembrane helix</keyword>
<dbReference type="EMBL" id="JAAIJQ010000024">
    <property type="protein sequence ID" value="NEV62199.1"/>
    <property type="molecule type" value="Genomic_DNA"/>
</dbReference>
<evidence type="ECO:0000256" key="8">
    <source>
        <dbReference type="SAM" id="Phobius"/>
    </source>
</evidence>
<accession>A0A6M0JYE9</accession>
<dbReference type="RefSeq" id="WP_164452674.1">
    <property type="nucleotide sequence ID" value="NZ_JAAIJQ010000024.1"/>
</dbReference>
<keyword evidence="3 8" id="KW-0812">Transmembrane</keyword>
<dbReference type="SUPFAM" id="SSF158682">
    <property type="entry name" value="TerB-like"/>
    <property type="match status" value="1"/>
</dbReference>
<dbReference type="GO" id="GO:0071763">
    <property type="term" value="P:nuclear membrane organization"/>
    <property type="evidence" value="ECO:0007669"/>
    <property type="project" value="TreeGrafter"/>
</dbReference>
<feature type="region of interest" description="Disordered" evidence="7">
    <location>
        <begin position="356"/>
        <end position="392"/>
    </location>
</feature>
<dbReference type="PANTHER" id="PTHR13416">
    <property type="match status" value="1"/>
</dbReference>
<dbReference type="Gene3D" id="1.10.3680.10">
    <property type="entry name" value="TerB-like"/>
    <property type="match status" value="1"/>
</dbReference>
<feature type="transmembrane region" description="Helical" evidence="8">
    <location>
        <begin position="261"/>
        <end position="287"/>
    </location>
</feature>
<dbReference type="GO" id="GO:0012505">
    <property type="term" value="C:endomembrane system"/>
    <property type="evidence" value="ECO:0007669"/>
    <property type="project" value="UniProtKB-SubCell"/>
</dbReference>
<organism evidence="9 10">
    <name type="scientific">Thiorhodococcus minor</name>
    <dbReference type="NCBI Taxonomy" id="57489"/>
    <lineage>
        <taxon>Bacteria</taxon>
        <taxon>Pseudomonadati</taxon>
        <taxon>Pseudomonadota</taxon>
        <taxon>Gammaproteobacteria</taxon>
        <taxon>Chromatiales</taxon>
        <taxon>Chromatiaceae</taxon>
        <taxon>Thiorhodococcus</taxon>
    </lineage>
</organism>
<keyword evidence="4" id="KW-0256">Endoplasmic reticulum</keyword>
<keyword evidence="10" id="KW-1185">Reference proteome</keyword>
<evidence type="ECO:0000256" key="2">
    <source>
        <dbReference type="ARBA" id="ARBA00004586"/>
    </source>
</evidence>
<dbReference type="InterPro" id="IPR012430">
    <property type="entry name" value="TMEM43_fam"/>
</dbReference>
<dbReference type="InterPro" id="IPR029024">
    <property type="entry name" value="TerB-like"/>
</dbReference>
<gene>
    <name evidence="9" type="ORF">G3446_09900</name>
</gene>
<feature type="transmembrane region" description="Helical" evidence="8">
    <location>
        <begin position="299"/>
        <end position="322"/>
    </location>
</feature>
<evidence type="ECO:0000256" key="1">
    <source>
        <dbReference type="ARBA" id="ARBA00004127"/>
    </source>
</evidence>
<dbReference type="AlphaFoldDB" id="A0A6M0JYE9"/>